<keyword evidence="6 12" id="KW-0698">rRNA processing</keyword>
<dbReference type="InterPro" id="IPR029026">
    <property type="entry name" value="tRNA_m1G_MTases_N"/>
</dbReference>
<dbReference type="Pfam" id="PF04452">
    <property type="entry name" value="Methyltrans_RNA"/>
    <property type="match status" value="1"/>
</dbReference>
<evidence type="ECO:0000256" key="4">
    <source>
        <dbReference type="ARBA" id="ARBA00013673"/>
    </source>
</evidence>
<evidence type="ECO:0000256" key="10">
    <source>
        <dbReference type="ARBA" id="ARBA00025699"/>
    </source>
</evidence>
<evidence type="ECO:0000256" key="11">
    <source>
        <dbReference type="ARBA" id="ARBA00047944"/>
    </source>
</evidence>
<dbReference type="PIRSF" id="PIRSF015601">
    <property type="entry name" value="MTase_slr0722"/>
    <property type="match status" value="1"/>
</dbReference>
<dbReference type="CDD" id="cd18084">
    <property type="entry name" value="RsmE-like"/>
    <property type="match status" value="1"/>
</dbReference>
<dbReference type="NCBIfam" id="TIGR00046">
    <property type="entry name" value="RsmE family RNA methyltransferase"/>
    <property type="match status" value="1"/>
</dbReference>
<dbReference type="EC" id="2.1.1.193" evidence="3 12"/>
<comment type="caution">
    <text evidence="15">The sequence shown here is derived from an EMBL/GenBank/DDBJ whole genome shotgun (WGS) entry which is preliminary data.</text>
</comment>
<evidence type="ECO:0000256" key="8">
    <source>
        <dbReference type="ARBA" id="ARBA00022679"/>
    </source>
</evidence>
<keyword evidence="5 12" id="KW-0963">Cytoplasm</keyword>
<dbReference type="InterPro" id="IPR006700">
    <property type="entry name" value="RsmE"/>
</dbReference>
<evidence type="ECO:0000256" key="5">
    <source>
        <dbReference type="ARBA" id="ARBA00022490"/>
    </source>
</evidence>
<comment type="function">
    <text evidence="10 12">Specifically methylates the N3 position of the uracil ring of uridine 1498 (m3U1498) in 16S rRNA. Acts on the fully assembled 30S ribosomal subunit.</text>
</comment>
<dbReference type="GO" id="GO:0070042">
    <property type="term" value="F:rRNA (uridine-N3-)-methyltransferase activity"/>
    <property type="evidence" value="ECO:0007669"/>
    <property type="project" value="TreeGrafter"/>
</dbReference>
<dbReference type="EMBL" id="QMDL01000002">
    <property type="protein sequence ID" value="RMJ04287.1"/>
    <property type="molecule type" value="Genomic_DNA"/>
</dbReference>
<dbReference type="GO" id="GO:0005737">
    <property type="term" value="C:cytoplasm"/>
    <property type="evidence" value="ECO:0007669"/>
    <property type="project" value="UniProtKB-SubCell"/>
</dbReference>
<keyword evidence="9 12" id="KW-0949">S-adenosyl-L-methionine</keyword>
<dbReference type="PANTHER" id="PTHR30027:SF3">
    <property type="entry name" value="16S RRNA (URACIL(1498)-N(3))-METHYLTRANSFERASE"/>
    <property type="match status" value="1"/>
</dbReference>
<evidence type="ECO:0000256" key="12">
    <source>
        <dbReference type="PIRNR" id="PIRNR015601"/>
    </source>
</evidence>
<keyword evidence="8 12" id="KW-0808">Transferase</keyword>
<evidence type="ECO:0000256" key="7">
    <source>
        <dbReference type="ARBA" id="ARBA00022603"/>
    </source>
</evidence>
<comment type="similarity">
    <text evidence="2 12">Belongs to the RNA methyltransferase RsmE family.</text>
</comment>
<feature type="domain" description="Ribosomal RNA small subunit methyltransferase E methyltransferase" evidence="13">
    <location>
        <begin position="75"/>
        <end position="235"/>
    </location>
</feature>
<dbReference type="Pfam" id="PF20260">
    <property type="entry name" value="PUA_4"/>
    <property type="match status" value="1"/>
</dbReference>
<protein>
    <recommendedName>
        <fullName evidence="4 12">Ribosomal RNA small subunit methyltransferase E</fullName>
        <ecNumber evidence="3 12">2.1.1.193</ecNumber>
    </recommendedName>
</protein>
<dbReference type="Gene3D" id="3.40.1280.10">
    <property type="match status" value="1"/>
</dbReference>
<dbReference type="InterPro" id="IPR046886">
    <property type="entry name" value="RsmE_MTase_dom"/>
</dbReference>
<comment type="subcellular location">
    <subcellularLocation>
        <location evidence="1 12">Cytoplasm</location>
    </subcellularLocation>
</comment>
<accession>A0A3M2RG55</accession>
<dbReference type="SUPFAM" id="SSF75217">
    <property type="entry name" value="alpha/beta knot"/>
    <property type="match status" value="1"/>
</dbReference>
<dbReference type="NCBIfam" id="NF008692">
    <property type="entry name" value="PRK11713.1-5"/>
    <property type="match status" value="1"/>
</dbReference>
<evidence type="ECO:0000256" key="6">
    <source>
        <dbReference type="ARBA" id="ARBA00022552"/>
    </source>
</evidence>
<keyword evidence="16" id="KW-1185">Reference proteome</keyword>
<evidence type="ECO:0000256" key="9">
    <source>
        <dbReference type="ARBA" id="ARBA00022691"/>
    </source>
</evidence>
<reference evidence="15 16" key="1">
    <citation type="submission" date="2018-08" db="EMBL/GenBank/DDBJ databases">
        <title>Whole Genome Sequence of the Moderate Halophilic Marine Bacterium Marinobacter litoralis Sw-45.</title>
        <authorList>
            <person name="Musa H."/>
        </authorList>
    </citation>
    <scope>NUCLEOTIDE SEQUENCE [LARGE SCALE GENOMIC DNA]</scope>
    <source>
        <strain evidence="15 16">Sw-45</strain>
    </source>
</reference>
<name>A0A3M2RG55_9GAMM</name>
<feature type="domain" description="Ribosomal RNA small subunit methyltransferase E PUA-like" evidence="14">
    <location>
        <begin position="20"/>
        <end position="67"/>
    </location>
</feature>
<proteinExistence type="inferred from homology"/>
<comment type="catalytic activity">
    <reaction evidence="11 12">
        <text>uridine(1498) in 16S rRNA + S-adenosyl-L-methionine = N(3)-methyluridine(1498) in 16S rRNA + S-adenosyl-L-homocysteine + H(+)</text>
        <dbReference type="Rhea" id="RHEA:42920"/>
        <dbReference type="Rhea" id="RHEA-COMP:10283"/>
        <dbReference type="Rhea" id="RHEA-COMP:10284"/>
        <dbReference type="ChEBI" id="CHEBI:15378"/>
        <dbReference type="ChEBI" id="CHEBI:57856"/>
        <dbReference type="ChEBI" id="CHEBI:59789"/>
        <dbReference type="ChEBI" id="CHEBI:65315"/>
        <dbReference type="ChEBI" id="CHEBI:74502"/>
        <dbReference type="EC" id="2.1.1.193"/>
    </reaction>
</comment>
<dbReference type="InterPro" id="IPR015947">
    <property type="entry name" value="PUA-like_sf"/>
</dbReference>
<dbReference type="AlphaFoldDB" id="A0A3M2RG55"/>
<evidence type="ECO:0000259" key="13">
    <source>
        <dbReference type="Pfam" id="PF04452"/>
    </source>
</evidence>
<dbReference type="PANTHER" id="PTHR30027">
    <property type="entry name" value="RIBOSOMAL RNA SMALL SUBUNIT METHYLTRANSFERASE E"/>
    <property type="match status" value="1"/>
</dbReference>
<evidence type="ECO:0000256" key="1">
    <source>
        <dbReference type="ARBA" id="ARBA00004496"/>
    </source>
</evidence>
<dbReference type="GO" id="GO:0070475">
    <property type="term" value="P:rRNA base methylation"/>
    <property type="evidence" value="ECO:0007669"/>
    <property type="project" value="TreeGrafter"/>
</dbReference>
<gene>
    <name evidence="15" type="primary">rsmE</name>
    <name evidence="15" type="ORF">DOQ08_01607</name>
</gene>
<dbReference type="InterPro" id="IPR029028">
    <property type="entry name" value="Alpha/beta_knot_MTases"/>
</dbReference>
<organism evidence="15 16">
    <name type="scientific">Marinobacter litoralis</name>
    <dbReference type="NCBI Taxonomy" id="187981"/>
    <lineage>
        <taxon>Bacteria</taxon>
        <taxon>Pseudomonadati</taxon>
        <taxon>Pseudomonadota</taxon>
        <taxon>Gammaproteobacteria</taxon>
        <taxon>Pseudomonadales</taxon>
        <taxon>Marinobacteraceae</taxon>
        <taxon>Marinobacter</taxon>
    </lineage>
</organism>
<dbReference type="RefSeq" id="WP_114334378.1">
    <property type="nucleotide sequence ID" value="NZ_QMDL01000002.1"/>
</dbReference>
<sequence length="244" mass="26930">MRIPRIFTDSPLNVGSQCELDENAANHVGRVLRMQPGQELRLFNNDGCDYRTTITQASKKNVTVEVLSREDNATESPLNITLGQTLSKGDRMDYAVQKAVEMGVTTIVPLSTQRSDVKLKGDREEKRLRHWQQVAISAAEQCGRAKVPEILPVMSVEEWLEYSQSCDLRLVLHHRTEQSLNTLDTPANVALMIGPEGGLTADEIAQAEHSGFLPVALGPRVLRTETAPVAAMALCQWLWGDIGG</sequence>
<dbReference type="InterPro" id="IPR046887">
    <property type="entry name" value="RsmE_PUA-like"/>
</dbReference>
<dbReference type="Proteomes" id="UP000265903">
    <property type="component" value="Unassembled WGS sequence"/>
</dbReference>
<dbReference type="OrthoDB" id="9815641at2"/>
<evidence type="ECO:0000313" key="16">
    <source>
        <dbReference type="Proteomes" id="UP000265903"/>
    </source>
</evidence>
<evidence type="ECO:0000259" key="14">
    <source>
        <dbReference type="Pfam" id="PF20260"/>
    </source>
</evidence>
<dbReference type="SUPFAM" id="SSF88697">
    <property type="entry name" value="PUA domain-like"/>
    <property type="match status" value="1"/>
</dbReference>
<evidence type="ECO:0000256" key="3">
    <source>
        <dbReference type="ARBA" id="ARBA00012328"/>
    </source>
</evidence>
<keyword evidence="7 12" id="KW-0489">Methyltransferase</keyword>
<dbReference type="Gene3D" id="2.40.240.20">
    <property type="entry name" value="Hypothetical PUA domain-like, domain 1"/>
    <property type="match status" value="1"/>
</dbReference>
<evidence type="ECO:0000313" key="15">
    <source>
        <dbReference type="EMBL" id="RMJ04287.1"/>
    </source>
</evidence>
<evidence type="ECO:0000256" key="2">
    <source>
        <dbReference type="ARBA" id="ARBA00005528"/>
    </source>
</evidence>